<reference evidence="1 2" key="1">
    <citation type="submission" date="2024-03" db="EMBL/GenBank/DDBJ databases">
        <title>Actinomycetospora sp. OC33-EN08, a novel actinomycete isolated from wild orchid (Aerides multiflora).</title>
        <authorList>
            <person name="Suriyachadkun C."/>
        </authorList>
    </citation>
    <scope>NUCLEOTIDE SEQUENCE [LARGE SCALE GENOMIC DNA]</scope>
    <source>
        <strain evidence="1 2">OC33-EN08</strain>
    </source>
</reference>
<accession>A0ABU8MMA8</accession>
<evidence type="ECO:0000313" key="2">
    <source>
        <dbReference type="Proteomes" id="UP001385809"/>
    </source>
</evidence>
<dbReference type="Proteomes" id="UP001385809">
    <property type="component" value="Unassembled WGS sequence"/>
</dbReference>
<sequence length="55" mass="6373">MLTLDDGWHDWSEFEALHDEECSAAALRTVLDWLVERGTLMGEYCGERVRYGLPE</sequence>
<dbReference type="EMBL" id="JBBEGN010000004">
    <property type="protein sequence ID" value="MEJ2868428.1"/>
    <property type="molecule type" value="Genomic_DNA"/>
</dbReference>
<organism evidence="1 2">
    <name type="scientific">Actinomycetospora aurantiaca</name>
    <dbReference type="NCBI Taxonomy" id="3129233"/>
    <lineage>
        <taxon>Bacteria</taxon>
        <taxon>Bacillati</taxon>
        <taxon>Actinomycetota</taxon>
        <taxon>Actinomycetes</taxon>
        <taxon>Pseudonocardiales</taxon>
        <taxon>Pseudonocardiaceae</taxon>
        <taxon>Actinomycetospora</taxon>
    </lineage>
</organism>
<name>A0ABU8MMA8_9PSEU</name>
<evidence type="ECO:0000313" key="1">
    <source>
        <dbReference type="EMBL" id="MEJ2868428.1"/>
    </source>
</evidence>
<proteinExistence type="predicted"/>
<protein>
    <submittedName>
        <fullName evidence="1">Uncharacterized protein</fullName>
    </submittedName>
</protein>
<keyword evidence="2" id="KW-1185">Reference proteome</keyword>
<comment type="caution">
    <text evidence="1">The sequence shown here is derived from an EMBL/GenBank/DDBJ whole genome shotgun (WGS) entry which is preliminary data.</text>
</comment>
<gene>
    <name evidence="1" type="ORF">WCD74_11680</name>
</gene>
<dbReference type="RefSeq" id="WP_337695012.1">
    <property type="nucleotide sequence ID" value="NZ_JBBEGN010000004.1"/>
</dbReference>